<organism evidence="2 3">
    <name type="scientific">Methylovulum psychrotolerans</name>
    <dbReference type="NCBI Taxonomy" id="1704499"/>
    <lineage>
        <taxon>Bacteria</taxon>
        <taxon>Pseudomonadati</taxon>
        <taxon>Pseudomonadota</taxon>
        <taxon>Gammaproteobacteria</taxon>
        <taxon>Methylococcales</taxon>
        <taxon>Methylococcaceae</taxon>
        <taxon>Methylovulum</taxon>
    </lineage>
</organism>
<gene>
    <name evidence="2" type="ORF">CEK71_20260</name>
</gene>
<keyword evidence="1" id="KW-0175">Coiled coil</keyword>
<reference evidence="2 3" key="1">
    <citation type="submission" date="2017-06" db="EMBL/GenBank/DDBJ databases">
        <title>Genome Sequencing of the methanotroph Methylovulum psychrotolerants str. HV10-M2 isolated from a high-altitude environment.</title>
        <authorList>
            <person name="Mateos-Rivera A."/>
        </authorList>
    </citation>
    <scope>NUCLEOTIDE SEQUENCE [LARGE SCALE GENOMIC DNA]</scope>
    <source>
        <strain evidence="2 3">HV10_M2</strain>
    </source>
</reference>
<dbReference type="AlphaFoldDB" id="A0A1Z4C3T1"/>
<keyword evidence="3" id="KW-1185">Reference proteome</keyword>
<proteinExistence type="predicted"/>
<feature type="coiled-coil region" evidence="1">
    <location>
        <begin position="70"/>
        <end position="111"/>
    </location>
</feature>
<name>A0A1Z4C3T1_9GAMM</name>
<dbReference type="KEGG" id="mpsy:CEK71_20260"/>
<evidence type="ECO:0000313" key="3">
    <source>
        <dbReference type="Proteomes" id="UP000197019"/>
    </source>
</evidence>
<evidence type="ECO:0000256" key="1">
    <source>
        <dbReference type="SAM" id="Coils"/>
    </source>
</evidence>
<accession>A0A1Z4C3T1</accession>
<dbReference type="Proteomes" id="UP000197019">
    <property type="component" value="Chromosome"/>
</dbReference>
<dbReference type="OrthoDB" id="7069360at2"/>
<dbReference type="RefSeq" id="WP_088621076.1">
    <property type="nucleotide sequence ID" value="NZ_CP022129.1"/>
</dbReference>
<protein>
    <submittedName>
        <fullName evidence="2">Uncharacterized protein</fullName>
    </submittedName>
</protein>
<dbReference type="EMBL" id="CP022129">
    <property type="protein sequence ID" value="ASF48206.1"/>
    <property type="molecule type" value="Genomic_DNA"/>
</dbReference>
<sequence length="149" mass="16888">MYSLKQAAEAVGRGKPAILRAIQKGIISGTRSAKNEWLIDPAELHRVYPPIARSDSQSVQTERGATPDAAVVLQRENELLKEQIELLRDEKQDLRRRLDQSEEERRETQGKLTAILTYQPEQKAEAQPEPIAKKSGLLEKLFGRDKTKM</sequence>
<evidence type="ECO:0000313" key="2">
    <source>
        <dbReference type="EMBL" id="ASF48206.1"/>
    </source>
</evidence>